<dbReference type="Proteomes" id="UP000001446">
    <property type="component" value="Chromosome"/>
</dbReference>
<proteinExistence type="predicted"/>
<dbReference type="EMBL" id="CP001836">
    <property type="protein sequence ID" value="ACZ76529.1"/>
    <property type="molecule type" value="Genomic_DNA"/>
</dbReference>
<dbReference type="OrthoDB" id="9794448at2"/>
<dbReference type="KEGG" id="ddc:Dd586_1663"/>
<dbReference type="AlphaFoldDB" id="D2BXS5"/>
<name>D2BXS5_DICZ5</name>
<protein>
    <submittedName>
        <fullName evidence="1">Uncharacterized protein</fullName>
    </submittedName>
</protein>
<reference evidence="1" key="1">
    <citation type="submission" date="2009-12" db="EMBL/GenBank/DDBJ databases">
        <title>Complete sequence of Dickeya dadantii Ech586.</title>
        <authorList>
            <consortium name="US DOE Joint Genome Institute"/>
            <person name="Lucas S."/>
            <person name="Copeland A."/>
            <person name="Lapidus A."/>
            <person name="Glavina del Rio T."/>
            <person name="Tice H."/>
            <person name="Bruce D."/>
            <person name="Goodwin L."/>
            <person name="Pitluck S."/>
            <person name="Munk A.C."/>
            <person name="Brettin T."/>
            <person name="Detter J.C."/>
            <person name="Han C."/>
            <person name="Tapia R."/>
            <person name="Larimer F."/>
            <person name="Land M."/>
            <person name="Hauser L."/>
            <person name="Kyrpides N."/>
            <person name="Mikhailova N."/>
            <person name="Balakrishnan V."/>
            <person name="Glasner J."/>
            <person name="Perna N.T."/>
        </authorList>
    </citation>
    <scope>NUCLEOTIDE SEQUENCE [LARGE SCALE GENOMIC DNA]</scope>
    <source>
        <strain evidence="1">Ech586</strain>
    </source>
</reference>
<gene>
    <name evidence="1" type="ordered locus">Dd586_1663</name>
</gene>
<evidence type="ECO:0000313" key="1">
    <source>
        <dbReference type="EMBL" id="ACZ76529.1"/>
    </source>
</evidence>
<keyword evidence="2" id="KW-1185">Reference proteome</keyword>
<accession>D2BXS5</accession>
<evidence type="ECO:0000313" key="2">
    <source>
        <dbReference type="Proteomes" id="UP000001446"/>
    </source>
</evidence>
<dbReference type="HOGENOM" id="CLU_2769196_0_0_6"/>
<sequence>MDKQGNTFTIDDGEVWQLDYNNDNVWGKAALFGLFCAVKGRNLKLCNLMCIVFFMKNIWDEDKTLVAKI</sequence>
<organism evidence="1 2">
    <name type="scientific">Dickeya zeae (strain Ech586)</name>
    <name type="common">Dickeya dadantii (strain Ech586)</name>
    <dbReference type="NCBI Taxonomy" id="590409"/>
    <lineage>
        <taxon>Bacteria</taxon>
        <taxon>Pseudomonadati</taxon>
        <taxon>Pseudomonadota</taxon>
        <taxon>Gammaproteobacteria</taxon>
        <taxon>Enterobacterales</taxon>
        <taxon>Pectobacteriaceae</taxon>
        <taxon>Dickeya</taxon>
        <taxon>Dickeya parazeae</taxon>
    </lineage>
</organism>